<gene>
    <name evidence="9" type="ORF">DIC75_11465</name>
</gene>
<evidence type="ECO:0000256" key="4">
    <source>
        <dbReference type="ARBA" id="ARBA00022801"/>
    </source>
</evidence>
<keyword evidence="6" id="KW-0482">Metalloprotease</keyword>
<feature type="transmembrane region" description="Helical" evidence="7">
    <location>
        <begin position="254"/>
        <end position="277"/>
    </location>
</feature>
<dbReference type="EMBL" id="QFDM01000003">
    <property type="protein sequence ID" value="MCM2466912.1"/>
    <property type="molecule type" value="Genomic_DNA"/>
</dbReference>
<keyword evidence="7" id="KW-0472">Membrane</keyword>
<protein>
    <recommendedName>
        <fullName evidence="8">Peptidase M48 domain-containing protein</fullName>
    </recommendedName>
</protein>
<evidence type="ECO:0000313" key="10">
    <source>
        <dbReference type="Proteomes" id="UP001523230"/>
    </source>
</evidence>
<name>A0ABD4TH41_9EURY</name>
<keyword evidence="2" id="KW-0645">Protease</keyword>
<evidence type="ECO:0000256" key="2">
    <source>
        <dbReference type="ARBA" id="ARBA00022670"/>
    </source>
</evidence>
<feature type="transmembrane region" description="Helical" evidence="7">
    <location>
        <begin position="58"/>
        <end position="83"/>
    </location>
</feature>
<feature type="transmembrane region" description="Helical" evidence="7">
    <location>
        <begin position="231"/>
        <end position="247"/>
    </location>
</feature>
<dbReference type="GO" id="GO:0008237">
    <property type="term" value="F:metallopeptidase activity"/>
    <property type="evidence" value="ECO:0007669"/>
    <property type="project" value="UniProtKB-KW"/>
</dbReference>
<keyword evidence="7" id="KW-0812">Transmembrane</keyword>
<evidence type="ECO:0000313" key="9">
    <source>
        <dbReference type="EMBL" id="MCM2466912.1"/>
    </source>
</evidence>
<keyword evidence="4" id="KW-0378">Hydrolase</keyword>
<sequence length="451" mass="50568">MNIVPEEGKLYLLPPYLWIWLIIFIATFRFNLNFLLILLSDMLSTTPLPGEELVPFGFLFRLANFFEIFPLLIIIIGVLSLVAPSIRRSYIRRKYGLTDEVQIATIPEISAFIRNYLPDVSILNNPMRTDQVVFIYPSSFQKAGMGLMGGVMKLWKTDNESARGVLLHEIAHVRNGDTLITGAGSGFRILLNFWPVLFVVTVVVPFFIVALVTSFQPMFIELSGSMPPGEFIINIFAWLLVIHRNFLFIALPGLFIILLTSLMWVASIIFLPLAALWYSELAADCVAARCQGASAPLVRALSLYSMPVSRWRWLLARMTHPPTRLRLFMLQRVSAPFIHMLLLILFFPAAVVVSMLITVLYYATFDLGLLLTAPRSVSTATRILPGVTIITATSLLFVGVSVLLWPFIVRFLHGLPSDEDNSSLLLWKRAHLMGGIITLILAVLLTGTLLT</sequence>
<dbReference type="RefSeq" id="WP_250988184.1">
    <property type="nucleotide sequence ID" value="NZ_QFDM01000003.1"/>
</dbReference>
<keyword evidence="10" id="KW-1185">Reference proteome</keyword>
<proteinExistence type="predicted"/>
<feature type="transmembrane region" description="Helical" evidence="7">
    <location>
        <begin position="430"/>
        <end position="450"/>
    </location>
</feature>
<evidence type="ECO:0000256" key="1">
    <source>
        <dbReference type="ARBA" id="ARBA00001947"/>
    </source>
</evidence>
<evidence type="ECO:0000256" key="3">
    <source>
        <dbReference type="ARBA" id="ARBA00022723"/>
    </source>
</evidence>
<evidence type="ECO:0000259" key="8">
    <source>
        <dbReference type="Pfam" id="PF01435"/>
    </source>
</evidence>
<keyword evidence="3" id="KW-0479">Metal-binding</keyword>
<accession>A0ABD4TH41</accession>
<comment type="cofactor">
    <cofactor evidence="1">
        <name>Zn(2+)</name>
        <dbReference type="ChEBI" id="CHEBI:29105"/>
    </cofactor>
</comment>
<feature type="transmembrane region" description="Helical" evidence="7">
    <location>
        <begin position="337"/>
        <end position="363"/>
    </location>
</feature>
<dbReference type="Pfam" id="PF01435">
    <property type="entry name" value="Peptidase_M48"/>
    <property type="match status" value="1"/>
</dbReference>
<comment type="caution">
    <text evidence="9">The sequence shown here is derived from an EMBL/GenBank/DDBJ whole genome shotgun (WGS) entry which is preliminary data.</text>
</comment>
<dbReference type="InterPro" id="IPR001915">
    <property type="entry name" value="Peptidase_M48"/>
</dbReference>
<feature type="transmembrane region" description="Helical" evidence="7">
    <location>
        <begin position="16"/>
        <end position="38"/>
    </location>
</feature>
<dbReference type="Proteomes" id="UP001523230">
    <property type="component" value="Unassembled WGS sequence"/>
</dbReference>
<evidence type="ECO:0000256" key="6">
    <source>
        <dbReference type="ARBA" id="ARBA00023049"/>
    </source>
</evidence>
<feature type="domain" description="Peptidase M48" evidence="8">
    <location>
        <begin position="142"/>
        <end position="331"/>
    </location>
</feature>
<feature type="transmembrane region" description="Helical" evidence="7">
    <location>
        <begin position="189"/>
        <end position="211"/>
    </location>
</feature>
<dbReference type="GO" id="GO:0046872">
    <property type="term" value="F:metal ion binding"/>
    <property type="evidence" value="ECO:0007669"/>
    <property type="project" value="UniProtKB-KW"/>
</dbReference>
<keyword evidence="7" id="KW-1133">Transmembrane helix</keyword>
<evidence type="ECO:0000256" key="5">
    <source>
        <dbReference type="ARBA" id="ARBA00022833"/>
    </source>
</evidence>
<organism evidence="9 10">
    <name type="scientific">Methanoculleus oceani</name>
    <dbReference type="NCBI Taxonomy" id="2184756"/>
    <lineage>
        <taxon>Archaea</taxon>
        <taxon>Methanobacteriati</taxon>
        <taxon>Methanobacteriota</taxon>
        <taxon>Stenosarchaea group</taxon>
        <taxon>Methanomicrobia</taxon>
        <taxon>Methanomicrobiales</taxon>
        <taxon>Methanomicrobiaceae</taxon>
        <taxon>Methanoculleus</taxon>
    </lineage>
</organism>
<dbReference type="AlphaFoldDB" id="A0ABD4TH41"/>
<feature type="transmembrane region" description="Helical" evidence="7">
    <location>
        <begin position="383"/>
        <end position="409"/>
    </location>
</feature>
<dbReference type="GO" id="GO:0006508">
    <property type="term" value="P:proteolysis"/>
    <property type="evidence" value="ECO:0007669"/>
    <property type="project" value="UniProtKB-KW"/>
</dbReference>
<evidence type="ECO:0000256" key="7">
    <source>
        <dbReference type="SAM" id="Phobius"/>
    </source>
</evidence>
<reference evidence="9 10" key="1">
    <citation type="submission" date="2018-05" db="EMBL/GenBank/DDBJ databases">
        <title>Isolation and characterization of genus Methanoculleus species and their viruses from deep sea marine sediment offshore southwestern Taiwan.</title>
        <authorList>
            <person name="Wei W.-H."/>
            <person name="Chen W.-C."/>
            <person name="Lai M.-C."/>
            <person name="Chen S.-C."/>
        </authorList>
    </citation>
    <scope>NUCLEOTIDE SEQUENCE [LARGE SCALE GENOMIC DNA]</scope>
    <source>
        <strain evidence="9 10">CWC-02</strain>
    </source>
</reference>
<keyword evidence="5" id="KW-0862">Zinc</keyword>